<evidence type="ECO:0000313" key="1">
    <source>
        <dbReference type="EMBL" id="EOY20411.1"/>
    </source>
</evidence>
<evidence type="ECO:0000313" key="2">
    <source>
        <dbReference type="Proteomes" id="UP000026915"/>
    </source>
</evidence>
<sequence>MAQLEGKEEEFGEWTIPHLYETFHSASFIHLEAPTKVNQVLRIFDELTIHMIRDKEPNKKIPVVYPVLPREELSIWTATELPIIFKSSEM</sequence>
<name>S1S3Z6_THECC</name>
<dbReference type="AlphaFoldDB" id="S1S3Z6"/>
<reference evidence="1 2" key="1">
    <citation type="journal article" date="2013" name="Genome Biol.">
        <title>The genome sequence of the most widely cultivated cacao type and its use to identify candidate genes regulating pod color.</title>
        <authorList>
            <person name="Motamayor J.C."/>
            <person name="Mockaitis K."/>
            <person name="Schmutz J."/>
            <person name="Haiminen N."/>
            <person name="Iii D.L."/>
            <person name="Cornejo O."/>
            <person name="Findley S.D."/>
            <person name="Zheng P."/>
            <person name="Utro F."/>
            <person name="Royaert S."/>
            <person name="Saski C."/>
            <person name="Jenkins J."/>
            <person name="Podicheti R."/>
            <person name="Zhao M."/>
            <person name="Scheffler B.E."/>
            <person name="Stack J.C."/>
            <person name="Feltus F.A."/>
            <person name="Mustiga G.M."/>
            <person name="Amores F."/>
            <person name="Phillips W."/>
            <person name="Marelli J.P."/>
            <person name="May G.D."/>
            <person name="Shapiro H."/>
            <person name="Ma J."/>
            <person name="Bustamante C.D."/>
            <person name="Schnell R.J."/>
            <person name="Main D."/>
            <person name="Gilbert D."/>
            <person name="Parida L."/>
            <person name="Kuhn D.N."/>
        </authorList>
    </citation>
    <scope>NUCLEOTIDE SEQUENCE [LARGE SCALE GENOMIC DNA]</scope>
    <source>
        <strain evidence="2">cv. Matina 1-6</strain>
    </source>
</reference>
<dbReference type="Gramene" id="EOY20411">
    <property type="protein sequence ID" value="EOY20411"/>
    <property type="gene ID" value="TCM_046010"/>
</dbReference>
<organism evidence="1 2">
    <name type="scientific">Theobroma cacao</name>
    <name type="common">Cacao</name>
    <name type="synonym">Cocoa</name>
    <dbReference type="NCBI Taxonomy" id="3641"/>
    <lineage>
        <taxon>Eukaryota</taxon>
        <taxon>Viridiplantae</taxon>
        <taxon>Streptophyta</taxon>
        <taxon>Embryophyta</taxon>
        <taxon>Tracheophyta</taxon>
        <taxon>Spermatophyta</taxon>
        <taxon>Magnoliopsida</taxon>
        <taxon>eudicotyledons</taxon>
        <taxon>Gunneridae</taxon>
        <taxon>Pentapetalae</taxon>
        <taxon>rosids</taxon>
        <taxon>malvids</taxon>
        <taxon>Malvales</taxon>
        <taxon>Malvaceae</taxon>
        <taxon>Byttnerioideae</taxon>
        <taxon>Theobroma</taxon>
    </lineage>
</organism>
<dbReference type="EMBL" id="KE133172">
    <property type="protein sequence ID" value="EOY20411.1"/>
    <property type="molecule type" value="Genomic_DNA"/>
</dbReference>
<dbReference type="InParanoid" id="S1S3Z6"/>
<protein>
    <submittedName>
        <fullName evidence="1">Uncharacterized protein</fullName>
    </submittedName>
</protein>
<dbReference type="Proteomes" id="UP000026915">
    <property type="component" value="Unassembled WGS sequence"/>
</dbReference>
<accession>S1S3Z6</accession>
<proteinExistence type="predicted"/>
<keyword evidence="2" id="KW-1185">Reference proteome</keyword>
<dbReference type="HOGENOM" id="CLU_2445260_0_0_1"/>
<gene>
    <name evidence="1" type="ORF">TCM_046010</name>
</gene>